<proteinExistence type="predicted"/>
<dbReference type="PANTHER" id="PTHR35716:SF4">
    <property type="entry name" value="ARGININE DECARBOXYLASE"/>
    <property type="match status" value="1"/>
</dbReference>
<name>A0AAW1QUA0_9CHLO</name>
<evidence type="ECO:0000313" key="2">
    <source>
        <dbReference type="Proteomes" id="UP001489004"/>
    </source>
</evidence>
<reference evidence="1 2" key="1">
    <citation type="journal article" date="2024" name="Nat. Commun.">
        <title>Phylogenomics reveals the evolutionary origins of lichenization in chlorophyte algae.</title>
        <authorList>
            <person name="Puginier C."/>
            <person name="Libourel C."/>
            <person name="Otte J."/>
            <person name="Skaloud P."/>
            <person name="Haon M."/>
            <person name="Grisel S."/>
            <person name="Petersen M."/>
            <person name="Berrin J.G."/>
            <person name="Delaux P.M."/>
            <person name="Dal Grande F."/>
            <person name="Keller J."/>
        </authorList>
    </citation>
    <scope>NUCLEOTIDE SEQUENCE [LARGE SCALE GENOMIC DNA]</scope>
    <source>
        <strain evidence="1 2">SAG 2043</strain>
    </source>
</reference>
<sequence length="203" mass="22332">MQHTATFAGQGTPEGELLAAEFSKFVNEAGVQAPTLQGRSPTHLMPPTAVIAAQLDALQCNDWPETDAGIRTAFQFSKPYEAEKLLRGQSQSGLVHSWQGVEPWVNFESFAAALNSAPFRILLGCERWQPISQLLFPSSRYGNKAVQAVEVIAKAEEPAASRQASTKQQRRYTFTFCLERVDEGSYKGCWMTVGLRVGDYASV</sequence>
<organism evidence="1 2">
    <name type="scientific">[Myrmecia] bisecta</name>
    <dbReference type="NCBI Taxonomy" id="41462"/>
    <lineage>
        <taxon>Eukaryota</taxon>
        <taxon>Viridiplantae</taxon>
        <taxon>Chlorophyta</taxon>
        <taxon>core chlorophytes</taxon>
        <taxon>Trebouxiophyceae</taxon>
        <taxon>Trebouxiales</taxon>
        <taxon>Trebouxiaceae</taxon>
        <taxon>Myrmecia</taxon>
    </lineage>
</organism>
<accession>A0AAW1QUA0</accession>
<dbReference type="AlphaFoldDB" id="A0AAW1QUA0"/>
<protein>
    <submittedName>
        <fullName evidence="1">Uncharacterized protein</fullName>
    </submittedName>
</protein>
<keyword evidence="2" id="KW-1185">Reference proteome</keyword>
<dbReference type="Proteomes" id="UP001489004">
    <property type="component" value="Unassembled WGS sequence"/>
</dbReference>
<gene>
    <name evidence="1" type="ORF">WJX72_012116</name>
</gene>
<dbReference type="EMBL" id="JALJOR010000002">
    <property type="protein sequence ID" value="KAK9824657.1"/>
    <property type="molecule type" value="Genomic_DNA"/>
</dbReference>
<evidence type="ECO:0000313" key="1">
    <source>
        <dbReference type="EMBL" id="KAK9824657.1"/>
    </source>
</evidence>
<comment type="caution">
    <text evidence="1">The sequence shown here is derived from an EMBL/GenBank/DDBJ whole genome shotgun (WGS) entry which is preliminary data.</text>
</comment>
<dbReference type="PANTHER" id="PTHR35716">
    <property type="entry name" value="OS05G0574700 PROTEIN-RELATED"/>
    <property type="match status" value="1"/>
</dbReference>